<protein>
    <submittedName>
        <fullName evidence="1">Phage portal protein</fullName>
    </submittedName>
</protein>
<sequence length="389" mass="43942">MRFWKRKRTRSQVNMPFVFGDVDSVGYVRLSEHPDVVIAVNKIADLVSNMTIHLMENTDQGDKRVKNGLSRKIDIEPHKNMTRKGWLYKIVSDLLLHGDGNSVVHIGVDPATGLIDDLTPFQMGAVGYDDSEDGYSISYNGKNYHPDEVIHFVINPNPNYPYKGTGYRVALRDIVKNLAQANKTKNRFMSGKYMPSLILSVDALTEELSSPEGRKKILDKYVSETEDGSMPWVLPADLLKVEQVKPLSLKDIAINEGVELDKKTVAGLLDIPAFFLGVGEFDKETYNNFVNGRIHSIGQVIAQTLTRDLLYNPDWFFRLNPRSLFSYNLEELVGAGTQMVDRNAMRRNELRDWVGLDPDEEMNELIILENYIPAGMLGSQNKLKGGEDD</sequence>
<dbReference type="InterPro" id="IPR006427">
    <property type="entry name" value="Portal_HK97"/>
</dbReference>
<dbReference type="EMBL" id="JAROCC010000020">
    <property type="protein sequence ID" value="MDN4609130.1"/>
    <property type="molecule type" value="Genomic_DNA"/>
</dbReference>
<proteinExistence type="predicted"/>
<dbReference type="Proteomes" id="UP001175097">
    <property type="component" value="Unassembled WGS sequence"/>
</dbReference>
<dbReference type="NCBIfam" id="TIGR01537">
    <property type="entry name" value="portal_HK97"/>
    <property type="match status" value="1"/>
</dbReference>
<gene>
    <name evidence="1" type="ORF">P5G49_16835</name>
</gene>
<accession>A0ABT8JVC4</accession>
<dbReference type="InterPro" id="IPR006944">
    <property type="entry name" value="Phage/GTA_portal"/>
</dbReference>
<dbReference type="RefSeq" id="WP_301245718.1">
    <property type="nucleotide sequence ID" value="NZ_JAROCC010000020.1"/>
</dbReference>
<reference evidence="1" key="1">
    <citation type="submission" date="2023-03" db="EMBL/GenBank/DDBJ databases">
        <title>MT1 and MT2 Draft Genomes of Novel Species.</title>
        <authorList>
            <person name="Venkateswaran K."/>
        </authorList>
    </citation>
    <scope>NUCLEOTIDE SEQUENCE</scope>
    <source>
        <strain evidence="1">F6_3S_P_2</strain>
    </source>
</reference>
<evidence type="ECO:0000313" key="1">
    <source>
        <dbReference type="EMBL" id="MDN4609130.1"/>
    </source>
</evidence>
<organism evidence="1 2">
    <name type="scientific">Sporosarcina highlanderae</name>
    <dbReference type="NCBI Taxonomy" id="3035916"/>
    <lineage>
        <taxon>Bacteria</taxon>
        <taxon>Bacillati</taxon>
        <taxon>Bacillota</taxon>
        <taxon>Bacilli</taxon>
        <taxon>Bacillales</taxon>
        <taxon>Caryophanaceae</taxon>
        <taxon>Sporosarcina</taxon>
    </lineage>
</organism>
<evidence type="ECO:0000313" key="2">
    <source>
        <dbReference type="Proteomes" id="UP001175097"/>
    </source>
</evidence>
<dbReference type="Pfam" id="PF04860">
    <property type="entry name" value="Phage_portal"/>
    <property type="match status" value="1"/>
</dbReference>
<comment type="caution">
    <text evidence="1">The sequence shown here is derived from an EMBL/GenBank/DDBJ whole genome shotgun (WGS) entry which is preliminary data.</text>
</comment>
<name>A0ABT8JVC4_9BACL</name>
<keyword evidence="2" id="KW-1185">Reference proteome</keyword>